<dbReference type="PROSITE" id="PS00198">
    <property type="entry name" value="4FE4S_FER_1"/>
    <property type="match status" value="2"/>
</dbReference>
<name>F4LX93_TEPAE</name>
<dbReference type="PROSITE" id="PS51379">
    <property type="entry name" value="4FE4S_FER_2"/>
    <property type="match status" value="2"/>
</dbReference>
<evidence type="ECO:0000259" key="4">
    <source>
        <dbReference type="PROSITE" id="PS51379"/>
    </source>
</evidence>
<dbReference type="InterPro" id="IPR017896">
    <property type="entry name" value="4Fe4S_Fe-S-bd"/>
</dbReference>
<dbReference type="EMBL" id="HF563609">
    <property type="protein sequence ID" value="CCP26711.1"/>
    <property type="molecule type" value="Genomic_DNA"/>
</dbReference>
<dbReference type="GO" id="GO:0046872">
    <property type="term" value="F:metal ion binding"/>
    <property type="evidence" value="ECO:0007669"/>
    <property type="project" value="UniProtKB-KW"/>
</dbReference>
<evidence type="ECO:0000256" key="3">
    <source>
        <dbReference type="ARBA" id="ARBA00023014"/>
    </source>
</evidence>
<accession>F4LX93</accession>
<evidence type="ECO:0000313" key="6">
    <source>
        <dbReference type="Proteomes" id="UP000010802"/>
    </source>
</evidence>
<protein>
    <submittedName>
        <fullName evidence="5">4Fe-4S ferredoxin iron-sulfur binding domain-containing protein</fullName>
    </submittedName>
</protein>
<evidence type="ECO:0000313" key="5">
    <source>
        <dbReference type="EMBL" id="CCP26711.1"/>
    </source>
</evidence>
<dbReference type="InterPro" id="IPR017900">
    <property type="entry name" value="4Fe4S_Fe_S_CS"/>
</dbReference>
<evidence type="ECO:0000256" key="1">
    <source>
        <dbReference type="ARBA" id="ARBA00022723"/>
    </source>
</evidence>
<accession>L0S0P2</accession>
<keyword evidence="1" id="KW-0479">Metal-binding</keyword>
<keyword evidence="3" id="KW-0411">Iron-sulfur</keyword>
<dbReference type="eggNOG" id="COG1145">
    <property type="taxonomic scope" value="Bacteria"/>
</dbReference>
<sequence length="390" mass="44659">MICDKDVCTGCGVCYNVCPVKCITMKYDSEGFIFPIIDEQQCIKCNKCRENCPSLNELTNNNCKEPITIGCWNKNQDILKKSSSGGAFAAIAEDILKEDGVVVGCVMDKNLNIYHTIAENFEELEEMYGSKYVQSETHNIYRKIKVFLNKGKKVLFVGCPCQVAGVYTYLKDEEYKNLITIDLVCHGVGSKKFFDKYINEMNNKYKDKVIGVSFRNKRNGRRNYTTRLSFTTRPPVYIPAIKDSYMTCYLQRAIYRKSCYSCKYAKLPRVGDITIGDFVGIDRNQISKRDYYNGVSVVLLNNSKGTYYFENIKLNLNWLERPLQEATSTNSNIIEPSIMPDSRKLILNDVGTVEQLKNKYCKYPLKARIANILGDDVVRALKKVFSRFKS</sequence>
<dbReference type="Pfam" id="PF04422">
    <property type="entry name" value="FrhB_FdhB_N"/>
    <property type="match status" value="1"/>
</dbReference>
<dbReference type="KEGG" id="tep:TepRe1_1761"/>
<organism evidence="5 6">
    <name type="scientific">Tepidanaerobacter acetatoxydans (strain DSM 21804 / JCM 16047 / Re1)</name>
    <dbReference type="NCBI Taxonomy" id="1209989"/>
    <lineage>
        <taxon>Bacteria</taxon>
        <taxon>Bacillati</taxon>
        <taxon>Bacillota</taxon>
        <taxon>Clostridia</taxon>
        <taxon>Thermosediminibacterales</taxon>
        <taxon>Tepidanaerobacteraceae</taxon>
        <taxon>Tepidanaerobacter</taxon>
    </lineage>
</organism>
<dbReference type="InterPro" id="IPR007516">
    <property type="entry name" value="Co_F420_Hydgase/DH_bsu_N"/>
</dbReference>
<dbReference type="PANTHER" id="PTHR43193:SF2">
    <property type="entry name" value="POLYFERREDOXIN PROTEIN FWDF"/>
    <property type="match status" value="1"/>
</dbReference>
<dbReference type="KEGG" id="tae:TepiRe1_1900"/>
<dbReference type="AlphaFoldDB" id="F4LX93"/>
<dbReference type="InterPro" id="IPR007525">
    <property type="entry name" value="FrhB_FdhB_C"/>
</dbReference>
<dbReference type="eggNOG" id="COG1035">
    <property type="taxonomic scope" value="Bacteria"/>
</dbReference>
<evidence type="ECO:0000256" key="2">
    <source>
        <dbReference type="ARBA" id="ARBA00023004"/>
    </source>
</evidence>
<proteinExistence type="predicted"/>
<dbReference type="PATRIC" id="fig|1209989.3.peg.2193"/>
<feature type="domain" description="4Fe-4S ferredoxin-type" evidence="4">
    <location>
        <begin position="33"/>
        <end position="63"/>
    </location>
</feature>
<dbReference type="HOGENOM" id="CLU_037958_1_0_9"/>
<dbReference type="OrthoDB" id="430408at2"/>
<dbReference type="Gene3D" id="3.30.70.20">
    <property type="match status" value="1"/>
</dbReference>
<dbReference type="GO" id="GO:0051536">
    <property type="term" value="F:iron-sulfur cluster binding"/>
    <property type="evidence" value="ECO:0007669"/>
    <property type="project" value="UniProtKB-KW"/>
</dbReference>
<keyword evidence="6" id="KW-1185">Reference proteome</keyword>
<dbReference type="Pfam" id="PF04432">
    <property type="entry name" value="FrhB_FdhB_C"/>
    <property type="match status" value="1"/>
</dbReference>
<dbReference type="SUPFAM" id="SSF54862">
    <property type="entry name" value="4Fe-4S ferredoxins"/>
    <property type="match status" value="1"/>
</dbReference>
<gene>
    <name evidence="5" type="ordered locus">TEPIRE1_1900</name>
</gene>
<reference evidence="6" key="1">
    <citation type="journal article" date="2013" name="Genome Announc.">
        <title>First genome sequence of a syntrophic acetate-oxidizing bacterium, Tepidanaerobacter acetatoxydans strain Re1.</title>
        <authorList>
            <person name="Manzoor S."/>
            <person name="Bongcam-Rudloff E."/>
            <person name="Schnurer A."/>
            <person name="Muller B."/>
        </authorList>
    </citation>
    <scope>NUCLEOTIDE SEQUENCE [LARGE SCALE GENOMIC DNA]</scope>
    <source>
        <strain evidence="6">Re1</strain>
    </source>
</reference>
<dbReference type="STRING" id="1209989.TepRe1_1761"/>
<dbReference type="InterPro" id="IPR052977">
    <property type="entry name" value="Polyferredoxin-like_ET"/>
</dbReference>
<dbReference type="RefSeq" id="WP_013778814.1">
    <property type="nucleotide sequence ID" value="NC_015519.1"/>
</dbReference>
<dbReference type="PANTHER" id="PTHR43193">
    <property type="match status" value="1"/>
</dbReference>
<dbReference type="Proteomes" id="UP000010802">
    <property type="component" value="Chromosome"/>
</dbReference>
<keyword evidence="2" id="KW-0408">Iron</keyword>
<feature type="domain" description="4Fe-4S ferredoxin-type" evidence="4">
    <location>
        <begin position="1"/>
        <end position="28"/>
    </location>
</feature>
<dbReference type="Pfam" id="PF12838">
    <property type="entry name" value="Fer4_7"/>
    <property type="match status" value="1"/>
</dbReference>